<evidence type="ECO:0000256" key="2">
    <source>
        <dbReference type="ARBA" id="ARBA00023002"/>
    </source>
</evidence>
<proteinExistence type="inferred from homology"/>
<dbReference type="EMBL" id="JADCTT010000002">
    <property type="protein sequence ID" value="KAF9756244.1"/>
    <property type="molecule type" value="Genomic_DNA"/>
</dbReference>
<evidence type="ECO:0000256" key="1">
    <source>
        <dbReference type="ARBA" id="ARBA00009986"/>
    </source>
</evidence>
<dbReference type="FunFam" id="3.40.605.10:FF:000050">
    <property type="entry name" value="Aldehyde dehydrogenase, mitochondrial"/>
    <property type="match status" value="1"/>
</dbReference>
<feature type="active site" evidence="4">
    <location>
        <position position="285"/>
    </location>
</feature>
<dbReference type="Gene3D" id="1.20.1280.50">
    <property type="match status" value="1"/>
</dbReference>
<dbReference type="PROSITE" id="PS50181">
    <property type="entry name" value="FBOX"/>
    <property type="match status" value="1"/>
</dbReference>
<evidence type="ECO:0000313" key="7">
    <source>
        <dbReference type="EMBL" id="KAF9756244.1"/>
    </source>
</evidence>
<dbReference type="InterPro" id="IPR016163">
    <property type="entry name" value="Ald_DH_C"/>
</dbReference>
<evidence type="ECO:0000256" key="3">
    <source>
        <dbReference type="ARBA" id="ARBA00024226"/>
    </source>
</evidence>
<dbReference type="PROSITE" id="PS00687">
    <property type="entry name" value="ALDEHYDE_DEHYDR_GLU"/>
    <property type="match status" value="1"/>
</dbReference>
<dbReference type="PANTHER" id="PTHR43720">
    <property type="entry name" value="2-AMINOMUCONIC SEMIALDEHYDE DEHYDROGENASE"/>
    <property type="match status" value="1"/>
</dbReference>
<dbReference type="GO" id="GO:0046394">
    <property type="term" value="P:carboxylic acid biosynthetic process"/>
    <property type="evidence" value="ECO:0007669"/>
    <property type="project" value="UniProtKB-ARBA"/>
</dbReference>
<dbReference type="FunFam" id="3.40.309.10:FF:000012">
    <property type="entry name" value="Betaine aldehyde dehydrogenase"/>
    <property type="match status" value="1"/>
</dbReference>
<feature type="domain" description="F-box" evidence="6">
    <location>
        <begin position="753"/>
        <end position="799"/>
    </location>
</feature>
<dbReference type="EC" id="1.2.1.3" evidence="3"/>
<dbReference type="Gene3D" id="3.40.309.10">
    <property type="entry name" value="Aldehyde Dehydrogenase, Chain A, domain 2"/>
    <property type="match status" value="1"/>
</dbReference>
<evidence type="ECO:0000256" key="4">
    <source>
        <dbReference type="PROSITE-ProRule" id="PRU10007"/>
    </source>
</evidence>
<name>A0A8H7NHT2_BIOOC</name>
<comment type="caution">
    <text evidence="7">The sequence shown here is derived from an EMBL/GenBank/DDBJ whole genome shotgun (WGS) entry which is preliminary data.</text>
</comment>
<dbReference type="SUPFAM" id="SSF81383">
    <property type="entry name" value="F-box domain"/>
    <property type="match status" value="1"/>
</dbReference>
<dbReference type="Gene3D" id="3.40.605.10">
    <property type="entry name" value="Aldehyde Dehydrogenase, Chain A, domain 1"/>
    <property type="match status" value="1"/>
</dbReference>
<organism evidence="7 8">
    <name type="scientific">Bionectria ochroleuca</name>
    <name type="common">Gliocladium roseum</name>
    <dbReference type="NCBI Taxonomy" id="29856"/>
    <lineage>
        <taxon>Eukaryota</taxon>
        <taxon>Fungi</taxon>
        <taxon>Dikarya</taxon>
        <taxon>Ascomycota</taxon>
        <taxon>Pezizomycotina</taxon>
        <taxon>Sordariomycetes</taxon>
        <taxon>Hypocreomycetidae</taxon>
        <taxon>Hypocreales</taxon>
        <taxon>Bionectriaceae</taxon>
        <taxon>Clonostachys</taxon>
    </lineage>
</organism>
<dbReference type="InterPro" id="IPR001810">
    <property type="entry name" value="F-box_dom"/>
</dbReference>
<dbReference type="Pfam" id="PF00171">
    <property type="entry name" value="Aldedh"/>
    <property type="match status" value="1"/>
</dbReference>
<keyword evidence="2 5" id="KW-0560">Oxidoreductase</keyword>
<dbReference type="InterPro" id="IPR036047">
    <property type="entry name" value="F-box-like_dom_sf"/>
</dbReference>
<dbReference type="SUPFAM" id="SSF53720">
    <property type="entry name" value="ALDH-like"/>
    <property type="match status" value="1"/>
</dbReference>
<sequence length="1465" mass="162692">MSLRSTNILRNIQAAGSTLLRMASIQLTAPNGTAYTQPTGLFINNEFVSATSGEKIETINPYDGSVICAVDAASEADVDSAVAAARAAFKAASWRKLPASDRGSLLYKLAELCERDSHILATIDAWDNGKPYQAALEEDVADIVSVFKYYAGWADKTHGQAIETSEAKLAYTRHEPIGVCGQIIPWNYPIMMAGWKLAPALATGNTIVLKAAEQTPLSILYLAGLIREAGFPPGVVNIINGWGRVAGASLAGHSGVDKIAFTGSTTTGKAIMRAAANNLKNITLETGGKSPLIVFADADLDQAVKWSHVGIMSNMGQICTSTSRIYVQEAVYEEFLSRFVEYTKENSIVGNPFDSNVTHGPQVSKLQQEKILSYVETTKKEGARLLHGGDSPSGQGYFVNPTIFADVRDDMTAVREEIFGPFVVIQSFKTEEEVVEKANDSEYGLGAAIFTQDITRGHTISAAIEAGMVWINSSQDCHFGIPFGGVKQSGIGRELGQYALSAYTQVKAVHASHYLFEFHTAIIIASRNPQASSMGGAEVYCAICGGPVSVPFWEDGDEEEYTYDLTVVQEDRLDLEWLKDVRVIGEDPASTGLSRIWVSGVASHDEHGYFYLEEGDPVMELFGEESLRTYAYKGHHSFALPYHQTCRTLLSKYLNVGSDDTENDGSDGIDNDMFFQVLRQLADTSEYAQALKLDYGSVSKNQEQYWCVSRGDEHFVHSPLDIPRLERCLVRIPWMEHERPMHYALPRGQYDASDPISTLPMELRWSILLHLDMPSLMYLFQTCRALYATQRSSSWWRRKLLADMPWLFEVSSIEAVVTEEWARVYKDMWLASRYTPSSHKITGLANRRRIWEEILPQIAGPYEKLQKESARTDLPDILKGASSTGLRRLISPEPEVNSSFRYYFAQSIAGLRDAHIEFHVHLDQEQFIRGLHFAEGPQRSEQSAPTQDAFDFPTTVESVQVPANDYLTGIVVTSREIPEGEERSRKIVGLEFLLGSSTSQQVGSTDGDRRLIHVSKDHFAVGIETFSSSEGGLSRLSLLQQPALLSRGIDRFSSQGSTLDHVNLEAAKYLWRKQIPLQDPMEPLIFGTTDAELADITAISIDVLFGGIEVRYGSRPSRSIGPRNLAMKTLAIDGQGGERVVALKYVVTYIPMGIRIVTNYGRQLVVGQTSRRQEELMQYPHQDPDTRQFTHLVGMYGYWSSRDTPKSRLEAVGCLFAAELGGQHQGATEMPELASGQSPLWEPSAPSGVREVGPILGDFSVKESLGINSRTLEVLDHCPTVSWIDCSRPLLEVRVTLCHSFEERQVPLSAITFKYADGAKEEVNIGPEIHPQSPIDTQGDGNDWCWCTLSGRKTKDELSVHPHYKQHVWELRDKRLQSVRVFLSPIDEEVGRGSRLAGIQFIAEDGSESPKWSHWNFSSDDGYVIESIAFTDERIGLKLFMGETRRSVTYEDTIVYALQAMERLV</sequence>
<dbReference type="PANTHER" id="PTHR43720:SF3">
    <property type="entry name" value="ALDEHYDE DEHYDROGENASE ALDH (AFU_ORTHOLOGUE AFUA_8G02310)-RELATED"/>
    <property type="match status" value="1"/>
</dbReference>
<dbReference type="InterPro" id="IPR015590">
    <property type="entry name" value="Aldehyde_DH_dom"/>
</dbReference>
<comment type="similarity">
    <text evidence="1 5">Belongs to the aldehyde dehydrogenase family.</text>
</comment>
<dbReference type="GO" id="GO:0004029">
    <property type="term" value="F:aldehyde dehydrogenase (NAD+) activity"/>
    <property type="evidence" value="ECO:0007669"/>
    <property type="project" value="UniProtKB-EC"/>
</dbReference>
<dbReference type="FunFam" id="3.40.605.10:FF:000026">
    <property type="entry name" value="Aldehyde dehydrogenase, putative"/>
    <property type="match status" value="1"/>
</dbReference>
<accession>A0A8H7NHT2</accession>
<gene>
    <name evidence="7" type="ORF">IM811_007188</name>
</gene>
<reference evidence="7" key="1">
    <citation type="submission" date="2020-10" db="EMBL/GenBank/DDBJ databases">
        <title>High-Quality Genome Resource of Clonostachys rosea strain S41 by Oxford Nanopore Long-Read Sequencing.</title>
        <authorList>
            <person name="Wang H."/>
        </authorList>
    </citation>
    <scope>NUCLEOTIDE SEQUENCE</scope>
    <source>
        <strain evidence="7">S41</strain>
    </source>
</reference>
<evidence type="ECO:0000313" key="8">
    <source>
        <dbReference type="Proteomes" id="UP000616885"/>
    </source>
</evidence>
<dbReference type="Proteomes" id="UP000616885">
    <property type="component" value="Unassembled WGS sequence"/>
</dbReference>
<dbReference type="GO" id="GO:0006598">
    <property type="term" value="P:polyamine catabolic process"/>
    <property type="evidence" value="ECO:0007669"/>
    <property type="project" value="TreeGrafter"/>
</dbReference>
<dbReference type="InterPro" id="IPR016161">
    <property type="entry name" value="Ald_DH/histidinol_DH"/>
</dbReference>
<dbReference type="InterPro" id="IPR029510">
    <property type="entry name" value="Ald_DH_CS_GLU"/>
</dbReference>
<dbReference type="InterPro" id="IPR016162">
    <property type="entry name" value="Ald_DH_N"/>
</dbReference>
<evidence type="ECO:0000256" key="5">
    <source>
        <dbReference type="RuleBase" id="RU003345"/>
    </source>
</evidence>
<evidence type="ECO:0000259" key="6">
    <source>
        <dbReference type="PROSITE" id="PS50181"/>
    </source>
</evidence>
<protein>
    <recommendedName>
        <fullName evidence="3">aldehyde dehydrogenase (NAD(+))</fullName>
        <ecNumber evidence="3">1.2.1.3</ecNumber>
    </recommendedName>
</protein>